<dbReference type="EMBL" id="KB726963">
    <property type="protein sequence ID" value="EMT66956.1"/>
    <property type="molecule type" value="Genomic_DNA"/>
</dbReference>
<evidence type="ECO:0000313" key="9">
    <source>
        <dbReference type="Proteomes" id="UP000016929"/>
    </source>
</evidence>
<dbReference type="PANTHER" id="PTHR36206">
    <property type="entry name" value="ASPERCRYPTIN BIOSYNTHESIS CLUSTER-SPECIFIC TRANSCRIPTION REGULATOR ATNN-RELATED"/>
    <property type="match status" value="1"/>
</dbReference>
<dbReference type="GO" id="GO:0003677">
    <property type="term" value="F:DNA binding"/>
    <property type="evidence" value="ECO:0007669"/>
    <property type="project" value="UniProtKB-KW"/>
</dbReference>
<evidence type="ECO:0000256" key="1">
    <source>
        <dbReference type="ARBA" id="ARBA00022723"/>
    </source>
</evidence>
<reference evidence="9" key="1">
    <citation type="submission" date="2012-09" db="EMBL/GenBank/DDBJ databases">
        <title>Genome sequencing and comparative transcriptomics of race 1 and race 4 of banana pathogen: Fusarium oxysporum f. sp. cubense.</title>
        <authorList>
            <person name="Fang X."/>
            <person name="Huang J."/>
        </authorList>
    </citation>
    <scope>NUCLEOTIDE SEQUENCE [LARGE SCALE GENOMIC DNA]</scope>
    <source>
        <strain evidence="9">race 4</strain>
    </source>
</reference>
<keyword evidence="2" id="KW-0862">Zinc</keyword>
<dbReference type="Proteomes" id="UP000016929">
    <property type="component" value="Unassembled WGS sequence"/>
</dbReference>
<protein>
    <submittedName>
        <fullName evidence="8">Uncharacterized protein</fullName>
    </submittedName>
</protein>
<evidence type="ECO:0000256" key="7">
    <source>
        <dbReference type="SAM" id="MobiDB-lite"/>
    </source>
</evidence>
<dbReference type="STRING" id="1229665.N1RN02"/>
<gene>
    <name evidence="8" type="ORF">FOC4_g10003495</name>
</gene>
<evidence type="ECO:0000256" key="5">
    <source>
        <dbReference type="ARBA" id="ARBA00023163"/>
    </source>
</evidence>
<evidence type="ECO:0000313" key="8">
    <source>
        <dbReference type="EMBL" id="EMT66956.1"/>
    </source>
</evidence>
<dbReference type="OrthoDB" id="3598904at2759"/>
<keyword evidence="9" id="KW-1185">Reference proteome</keyword>
<organism evidence="8 9">
    <name type="scientific">Fusarium oxysporum f. sp. cubense (strain race 4)</name>
    <name type="common">Panama disease fungus</name>
    <dbReference type="NCBI Taxonomy" id="2502994"/>
    <lineage>
        <taxon>Eukaryota</taxon>
        <taxon>Fungi</taxon>
        <taxon>Dikarya</taxon>
        <taxon>Ascomycota</taxon>
        <taxon>Pezizomycotina</taxon>
        <taxon>Sordariomycetes</taxon>
        <taxon>Hypocreomycetidae</taxon>
        <taxon>Hypocreales</taxon>
        <taxon>Nectriaceae</taxon>
        <taxon>Fusarium</taxon>
        <taxon>Fusarium oxysporum species complex</taxon>
    </lineage>
</organism>
<dbReference type="PANTHER" id="PTHR36206:SF13">
    <property type="entry name" value="TRANSCRIPTIONAL REGULATORY PROTEIN MOC3"/>
    <property type="match status" value="1"/>
</dbReference>
<feature type="compositionally biased region" description="Low complexity" evidence="7">
    <location>
        <begin position="57"/>
        <end position="77"/>
    </location>
</feature>
<evidence type="ECO:0000256" key="2">
    <source>
        <dbReference type="ARBA" id="ARBA00022833"/>
    </source>
</evidence>
<accession>N1RN02</accession>
<keyword evidence="3" id="KW-0805">Transcription regulation</keyword>
<keyword evidence="6" id="KW-0539">Nucleus</keyword>
<dbReference type="GO" id="GO:0046872">
    <property type="term" value="F:metal ion binding"/>
    <property type="evidence" value="ECO:0007669"/>
    <property type="project" value="UniProtKB-KW"/>
</dbReference>
<evidence type="ECO:0000256" key="3">
    <source>
        <dbReference type="ARBA" id="ARBA00023015"/>
    </source>
</evidence>
<feature type="region of interest" description="Disordered" evidence="7">
    <location>
        <begin position="43"/>
        <end position="77"/>
    </location>
</feature>
<dbReference type="HOGENOM" id="CLU_011409_6_0_1"/>
<dbReference type="InterPro" id="IPR052360">
    <property type="entry name" value="Transcr_Regulatory_Proteins"/>
</dbReference>
<keyword evidence="5" id="KW-0804">Transcription</keyword>
<keyword evidence="4" id="KW-0238">DNA-binding</keyword>
<proteinExistence type="predicted"/>
<keyword evidence="1" id="KW-0479">Metal-binding</keyword>
<sequence>IGMTSKRQGRLSNSFILSSANSCIPTQNLRARTAKVKTGCGTCKSTSTGRKCDGYQTSTASPPAASSPSTVSSPTSVISTYTTQPEAQSFQFFVEKTLLLHGKTDSAISLFRYGCRMIQQFRQTFSTNRGHGSHTKSDVEATFNLADACFRRIAVQLLMLMGDVDAGLWSSYYETFGNTLPPPETSFSSLSDAREAILELLVEQASPGLKGKPIYETISHASKVEQWGQSFDNLLTELGNSGKSFSAGDKRAIALLQLHRKYLEINVAKYLHGQGDPCFWDRFTAEFDEIVNYAATAAGLDKNYTQRNWANDSPSEAYFHVDLGYTSVLVSVIARCRDPSVRRRAIAVMLAERVQEGVFNGSQSARVGARVMELEEARSGREVKCSGDIPEEARVRTIRVHLLGPENKKVKMVYGFDKGYWEEVREMAE</sequence>
<feature type="non-terminal residue" evidence="8">
    <location>
        <position position="1"/>
    </location>
</feature>
<evidence type="ECO:0000256" key="4">
    <source>
        <dbReference type="ARBA" id="ARBA00023125"/>
    </source>
</evidence>
<evidence type="ECO:0000256" key="6">
    <source>
        <dbReference type="ARBA" id="ARBA00023242"/>
    </source>
</evidence>
<reference evidence="9" key="2">
    <citation type="journal article" date="2014" name="PLoS ONE">
        <title>Genome and Transcriptome Analysis of the Fungal Pathogen Fusarium oxysporum f. sp. cubense Causing Banana Vascular Wilt Disease.</title>
        <authorList>
            <person name="Guo L."/>
            <person name="Han L."/>
            <person name="Yang L."/>
            <person name="Zeng H."/>
            <person name="Fan D."/>
            <person name="Zhu Y."/>
            <person name="Feng Y."/>
            <person name="Wang G."/>
            <person name="Peng C."/>
            <person name="Jiang X."/>
            <person name="Zhou D."/>
            <person name="Ni P."/>
            <person name="Liang C."/>
            <person name="Liu L."/>
            <person name="Wang J."/>
            <person name="Mao C."/>
            <person name="Fang X."/>
            <person name="Peng M."/>
            <person name="Huang J."/>
        </authorList>
    </citation>
    <scope>NUCLEOTIDE SEQUENCE [LARGE SCALE GENOMIC DNA]</scope>
    <source>
        <strain evidence="9">race 4</strain>
    </source>
</reference>
<dbReference type="AlphaFoldDB" id="N1RN02"/>
<name>N1RN02_FUSC4</name>